<organism evidence="1">
    <name type="scientific">Triticum aestivum</name>
    <name type="common">Wheat</name>
    <dbReference type="NCBI Taxonomy" id="4565"/>
    <lineage>
        <taxon>Eukaryota</taxon>
        <taxon>Viridiplantae</taxon>
        <taxon>Streptophyta</taxon>
        <taxon>Embryophyta</taxon>
        <taxon>Tracheophyta</taxon>
        <taxon>Spermatophyta</taxon>
        <taxon>Magnoliopsida</taxon>
        <taxon>Liliopsida</taxon>
        <taxon>Poales</taxon>
        <taxon>Poaceae</taxon>
        <taxon>BOP clade</taxon>
        <taxon>Pooideae</taxon>
        <taxon>Triticodae</taxon>
        <taxon>Triticeae</taxon>
        <taxon>Triticinae</taxon>
        <taxon>Triticum</taxon>
    </lineage>
</organism>
<dbReference type="Gramene" id="TraesCS1B02G086900.1">
    <property type="protein sequence ID" value="TraesCS1B02G086900.1"/>
    <property type="gene ID" value="TraesCS1B02G086900"/>
</dbReference>
<keyword evidence="2" id="KW-1185">Reference proteome</keyword>
<dbReference type="Gramene" id="TraesRN1B0100210900.1">
    <property type="protein sequence ID" value="TraesRN1B0100210900.1"/>
    <property type="gene ID" value="TraesRN1B0100210900"/>
</dbReference>
<dbReference type="OrthoDB" id="2014278at2759"/>
<dbReference type="Gramene" id="TraesJAG1B03G00215120.1">
    <property type="protein sequence ID" value="TraesJAG1B03G00215120.1"/>
    <property type="gene ID" value="TraesJAG1B03G00215120"/>
</dbReference>
<name>A0A3B5YSE8_WHEAT</name>
<dbReference type="Gramene" id="TraesLDM1B03G00215380.1">
    <property type="protein sequence ID" value="TraesLDM1B03G00215380.1"/>
    <property type="gene ID" value="TraesLDM1B03G00215380"/>
</dbReference>
<sequence length="249" mass="27039">MKNRRLVHRRASDKLSITLLIDTKAAKVCFAEAGNDVVEFLSGLLSLPLGSISNLLTQERIAGSFGNLLASVEMRDADYKGKEQHLSPAVAQATLCRLEELLGTELSNCNTHFYTCVNKNTGRSCGFLSARSGSACPACKGRMFDPMFLSSENEEVATAGRKWRASAYTIKDDLWVSPAPSLLSGITLLAHCGVQDLSVLERKTVKIGKEEALGILAAALKSKSVLTDVFLPKKNARCKREPPEEVSHV</sequence>
<dbReference type="Proteomes" id="UP000019116">
    <property type="component" value="Chromosome 1B"/>
</dbReference>
<dbReference type="Gramene" id="TraesJUL1B03G00212940.1">
    <property type="protein sequence ID" value="TraesJUL1B03G00212940.1"/>
    <property type="gene ID" value="TraesJUL1B03G00212940"/>
</dbReference>
<dbReference type="Gramene" id="TraesPARA_EIv1.0_0125330.1">
    <property type="protein sequence ID" value="TraesPARA_EIv1.0_0125330.1.CDS"/>
    <property type="gene ID" value="TraesPARA_EIv1.0_0125330"/>
</dbReference>
<evidence type="ECO:0000313" key="2">
    <source>
        <dbReference type="Proteomes" id="UP000019116"/>
    </source>
</evidence>
<dbReference type="Gramene" id="TraesCAD_scaffold_081376_01G000100.1">
    <property type="protein sequence ID" value="TraesCAD_scaffold_081376_01G000100.1"/>
    <property type="gene ID" value="TraesCAD_scaffold_081376_01G000100"/>
</dbReference>
<reference evidence="1" key="1">
    <citation type="submission" date="2018-08" db="EMBL/GenBank/DDBJ databases">
        <authorList>
            <person name="Rossello M."/>
        </authorList>
    </citation>
    <scope>NUCLEOTIDE SEQUENCE [LARGE SCALE GENOMIC DNA]</scope>
    <source>
        <strain evidence="1">cv. Chinese Spring</strain>
    </source>
</reference>
<dbReference type="Gramene" id="TraesROB_scaffold_119499_01G000100.1">
    <property type="protein sequence ID" value="TraesROB_scaffold_119499_01G000100.1"/>
    <property type="gene ID" value="TraesROB_scaffold_119499_01G000100"/>
</dbReference>
<dbReference type="RefSeq" id="XP_044355572.1">
    <property type="nucleotide sequence ID" value="XM_044499637.1"/>
</dbReference>
<dbReference type="Gramene" id="TraesNOR1B03G00218540.1">
    <property type="protein sequence ID" value="TraesNOR1B03G00218540.1"/>
    <property type="gene ID" value="TraesNOR1B03G00218540"/>
</dbReference>
<dbReference type="OMA" id="NCNTHFY"/>
<gene>
    <name evidence="1" type="primary">LOC123077358</name>
</gene>
<dbReference type="Gramene" id="TraesCLE_scaffold_071934_01G000100.1">
    <property type="protein sequence ID" value="TraesCLE_scaffold_071934_01G000100.1"/>
    <property type="gene ID" value="TraesCLE_scaffold_071934_01G000100"/>
</dbReference>
<dbReference type="GeneID" id="123077358"/>
<dbReference type="EnsemblPlants" id="TraesCS1B02G086900.1">
    <property type="protein sequence ID" value="TraesCS1B02G086900.1"/>
    <property type="gene ID" value="TraesCS1B02G086900"/>
</dbReference>
<dbReference type="Gramene" id="TraesSYM1B03G00220210.1">
    <property type="protein sequence ID" value="TraesSYM1B03G00220210.1"/>
    <property type="gene ID" value="TraesSYM1B03G00220210"/>
</dbReference>
<dbReference type="Gramene" id="TraesCS1B03G0223600.1">
    <property type="protein sequence ID" value="TraesCS1B03G0223600.1.CDS"/>
    <property type="gene ID" value="TraesCS1B03G0223600"/>
</dbReference>
<protein>
    <submittedName>
        <fullName evidence="1">Uncharacterized protein</fullName>
    </submittedName>
</protein>
<dbReference type="Pfam" id="PF05056">
    <property type="entry name" value="DUF674"/>
    <property type="match status" value="1"/>
</dbReference>
<dbReference type="Gramene" id="TraesLAC1B03G00219000.1">
    <property type="protein sequence ID" value="TraesLAC1B03G00219000.1"/>
    <property type="gene ID" value="TraesLAC1B03G00219000"/>
</dbReference>
<dbReference type="KEGG" id="taes:123077358"/>
<proteinExistence type="predicted"/>
<dbReference type="STRING" id="4565.A0A3B5YSE8"/>
<accession>A0A3B5YSE8</accession>
<dbReference type="Gramene" id="TraesWEE_scaffold_089103_01G000100.1">
    <property type="protein sequence ID" value="TraesWEE_scaffold_089103_01G000100.1"/>
    <property type="gene ID" value="TraesWEE_scaffold_089103_01G000100"/>
</dbReference>
<dbReference type="Gramene" id="TraesSTA1B03G00214030.1">
    <property type="protein sequence ID" value="TraesSTA1B03G00214030.1"/>
    <property type="gene ID" value="TraesSTA1B03G00214030"/>
</dbReference>
<reference evidence="1" key="2">
    <citation type="submission" date="2018-10" db="UniProtKB">
        <authorList>
            <consortium name="EnsemblPlants"/>
        </authorList>
    </citation>
    <scope>IDENTIFICATION</scope>
</reference>
<dbReference type="Gramene" id="TraesARI1B03G00218670.1">
    <property type="protein sequence ID" value="TraesARI1B03G00218670.1"/>
    <property type="gene ID" value="TraesARI1B03G00218670"/>
</dbReference>
<dbReference type="Gramene" id="TraesMAC1B03G00217460.1">
    <property type="protein sequence ID" value="TraesMAC1B03G00217460.1"/>
    <property type="gene ID" value="TraesMAC1B03G00217460"/>
</dbReference>
<dbReference type="PANTHER" id="PTHR33103:SF119">
    <property type="entry name" value="REPLICATION FACTOR A C-TERMINAL DOMAIN-CONTAINING PROTEIN"/>
    <property type="match status" value="1"/>
</dbReference>
<dbReference type="PANTHER" id="PTHR33103">
    <property type="entry name" value="OS01G0153900 PROTEIN"/>
    <property type="match status" value="1"/>
</dbReference>
<dbReference type="InterPro" id="IPR007750">
    <property type="entry name" value="DUF674"/>
</dbReference>
<dbReference type="AlphaFoldDB" id="A0A3B5YSE8"/>
<evidence type="ECO:0000313" key="1">
    <source>
        <dbReference type="EnsemblPlants" id="TraesCS1B02G086900.1"/>
    </source>
</evidence>